<keyword evidence="4 10" id="KW-0547">Nucleotide-binding</keyword>
<sequence>MDKTFNPHQHEERIYRMWESGGYLTPQIDISKQPFSIILPLPNANDPMHMGHALFTVQDILARWHRMMGDPTLWLPGGDHAGIETQFVFEKKLTKEGKSRFDFDRETLFRMIAEFVEQNKNVNRDQMKRLGFSLDWTRYHYSLEPEIQKMVLETFIRLHKDGYVYRAERLVNFCTKCGTAFSDLEIKHLERQDPLYYIRYGPFVLATTRPETKFGDTGVAFHPADKRYRKYLGKEIEVMGVNGPFRVTAVADEAIDPEFGTGIEKVTPAHDFLDYEIAKRHGLPFKKAIDFTGRLTSVTGRFAGMKVKAAREAVVAEMQKMNLLERIDENYVHSVAVCYRCGTTIEPMLIPQWYVKTKPLAKAAIDAVKRGSTRIVPLKRFEKMYFEWLENIEDWNISRQIVWGPRIPVWYPVDKNPELEVTFIDKNGAKQNGKISALLENTDKQAFTLSEISQGLQQLRAPLDAEFIVSNTDPGGKYLQETDTFDTWFLSAQWPVNTLKSKPGDFEYFYPTSVLDTLWDILFFWVARMMMLGIYLTGDVPFRTVHIHSRVVDRQGQKMSKSKGNVVNPIEMVDKYGADALRMALIYGAAPGSDIALSEEKIRGMRNFANKLWNIGRFISGSLDQSGISAGDFPFFGDDRKNKLKNPDDKRILSEINKLCAVVTRNLERYRFSDAAQDIYDFTWHRLADEYLEINKERFRDSNPEALPVLLHVFHRILKLLHPFMPFVTEVLWETLPKKYDKPLVLSSWPSGSGKPVKG</sequence>
<name>A0A1F5YV84_9BACT</name>
<evidence type="ECO:0000256" key="8">
    <source>
        <dbReference type="ARBA" id="ARBA00047552"/>
    </source>
</evidence>
<evidence type="ECO:0000313" key="14">
    <source>
        <dbReference type="Proteomes" id="UP000178448"/>
    </source>
</evidence>
<dbReference type="InterPro" id="IPR033705">
    <property type="entry name" value="Anticodon_Ia_Val"/>
</dbReference>
<keyword evidence="3 10" id="KW-0436">Ligase</keyword>
<dbReference type="Gene3D" id="3.40.50.620">
    <property type="entry name" value="HUPs"/>
    <property type="match status" value="2"/>
</dbReference>
<dbReference type="InterPro" id="IPR002300">
    <property type="entry name" value="aa-tRNA-synth_Ia"/>
</dbReference>
<dbReference type="InterPro" id="IPR014729">
    <property type="entry name" value="Rossmann-like_a/b/a_fold"/>
</dbReference>
<keyword evidence="2" id="KW-0963">Cytoplasm</keyword>
<evidence type="ECO:0000259" key="12">
    <source>
        <dbReference type="Pfam" id="PF08264"/>
    </source>
</evidence>
<keyword evidence="7 10" id="KW-0030">Aminoacyl-tRNA synthetase</keyword>
<dbReference type="PANTHER" id="PTHR11946">
    <property type="entry name" value="VALYL-TRNA SYNTHETASES"/>
    <property type="match status" value="1"/>
</dbReference>
<proteinExistence type="inferred from homology"/>
<accession>A0A1F5YV84</accession>
<dbReference type="PRINTS" id="PR00986">
    <property type="entry name" value="TRNASYNTHVAL"/>
</dbReference>
<feature type="domain" description="Methionyl/Valyl/Leucyl/Isoleucyl-tRNA synthetase anticodon-binding" evidence="12">
    <location>
        <begin position="649"/>
        <end position="751"/>
    </location>
</feature>
<dbReference type="GO" id="GO:0006438">
    <property type="term" value="P:valyl-tRNA aminoacylation"/>
    <property type="evidence" value="ECO:0007669"/>
    <property type="project" value="UniProtKB-UniRule"/>
</dbReference>
<evidence type="ECO:0000256" key="7">
    <source>
        <dbReference type="ARBA" id="ARBA00023146"/>
    </source>
</evidence>
<protein>
    <recommendedName>
        <fullName evidence="1 9">Valine--tRNA ligase</fullName>
        <ecNumber evidence="1 9">6.1.1.9</ecNumber>
    </recommendedName>
</protein>
<dbReference type="Gene3D" id="1.10.730.10">
    <property type="entry name" value="Isoleucyl-tRNA Synthetase, Domain 1"/>
    <property type="match status" value="1"/>
</dbReference>
<dbReference type="CDD" id="cd07962">
    <property type="entry name" value="Anticodon_Ia_Val"/>
    <property type="match status" value="1"/>
</dbReference>
<keyword evidence="5 10" id="KW-0067">ATP-binding</keyword>
<feature type="domain" description="Aminoacyl-tRNA synthetase class Ia" evidence="11">
    <location>
        <begin position="14"/>
        <end position="597"/>
    </location>
</feature>
<dbReference type="Proteomes" id="UP000178448">
    <property type="component" value="Unassembled WGS sequence"/>
</dbReference>
<keyword evidence="6 10" id="KW-0648">Protein biosynthesis</keyword>
<dbReference type="SUPFAM" id="SSF50677">
    <property type="entry name" value="ValRS/IleRS/LeuRS editing domain"/>
    <property type="match status" value="1"/>
</dbReference>
<dbReference type="GO" id="GO:0004832">
    <property type="term" value="F:valine-tRNA ligase activity"/>
    <property type="evidence" value="ECO:0007669"/>
    <property type="project" value="UniProtKB-UniRule"/>
</dbReference>
<evidence type="ECO:0000256" key="9">
    <source>
        <dbReference type="NCBIfam" id="TIGR00422"/>
    </source>
</evidence>
<evidence type="ECO:0000256" key="6">
    <source>
        <dbReference type="ARBA" id="ARBA00022917"/>
    </source>
</evidence>
<dbReference type="STRING" id="1798374.A2Z33_03075"/>
<gene>
    <name evidence="13" type="ORF">A2Z33_03075</name>
</gene>
<dbReference type="EMBL" id="MFJD01000004">
    <property type="protein sequence ID" value="OGG04120.1"/>
    <property type="molecule type" value="Genomic_DNA"/>
</dbReference>
<evidence type="ECO:0000256" key="4">
    <source>
        <dbReference type="ARBA" id="ARBA00022741"/>
    </source>
</evidence>
<dbReference type="Pfam" id="PF08264">
    <property type="entry name" value="Anticodon_1"/>
    <property type="match status" value="1"/>
</dbReference>
<dbReference type="NCBIfam" id="TIGR00422">
    <property type="entry name" value="valS"/>
    <property type="match status" value="1"/>
</dbReference>
<dbReference type="GO" id="GO:0002161">
    <property type="term" value="F:aminoacyl-tRNA deacylase activity"/>
    <property type="evidence" value="ECO:0007669"/>
    <property type="project" value="InterPro"/>
</dbReference>
<dbReference type="PANTHER" id="PTHR11946:SF93">
    <property type="entry name" value="VALINE--TRNA LIGASE, CHLOROPLASTIC_MITOCHONDRIAL 2"/>
    <property type="match status" value="1"/>
</dbReference>
<dbReference type="SUPFAM" id="SSF47323">
    <property type="entry name" value="Anticodon-binding domain of a subclass of class I aminoacyl-tRNA synthetases"/>
    <property type="match status" value="1"/>
</dbReference>
<evidence type="ECO:0000256" key="5">
    <source>
        <dbReference type="ARBA" id="ARBA00022840"/>
    </source>
</evidence>
<reference evidence="13 14" key="1">
    <citation type="journal article" date="2016" name="Nat. Commun.">
        <title>Thousands of microbial genomes shed light on interconnected biogeochemical processes in an aquifer system.</title>
        <authorList>
            <person name="Anantharaman K."/>
            <person name="Brown C.T."/>
            <person name="Hug L.A."/>
            <person name="Sharon I."/>
            <person name="Castelle C.J."/>
            <person name="Probst A.J."/>
            <person name="Thomas B.C."/>
            <person name="Singh A."/>
            <person name="Wilkins M.J."/>
            <person name="Karaoz U."/>
            <person name="Brodie E.L."/>
            <person name="Williams K.H."/>
            <person name="Hubbard S.S."/>
            <person name="Banfield J.F."/>
        </authorList>
    </citation>
    <scope>NUCLEOTIDE SEQUENCE [LARGE SCALE GENOMIC DNA]</scope>
</reference>
<dbReference type="SUPFAM" id="SSF52374">
    <property type="entry name" value="Nucleotidylyl transferase"/>
    <property type="match status" value="1"/>
</dbReference>
<dbReference type="Pfam" id="PF00133">
    <property type="entry name" value="tRNA-synt_1"/>
    <property type="match status" value="1"/>
</dbReference>
<organism evidence="13 14">
    <name type="scientific">Candidatus Gottesmanbacteria bacterium RBG_16_52_11</name>
    <dbReference type="NCBI Taxonomy" id="1798374"/>
    <lineage>
        <taxon>Bacteria</taxon>
        <taxon>Candidatus Gottesmaniibacteriota</taxon>
    </lineage>
</organism>
<dbReference type="InterPro" id="IPR009080">
    <property type="entry name" value="tRNAsynth_Ia_anticodon-bd"/>
</dbReference>
<evidence type="ECO:0000256" key="1">
    <source>
        <dbReference type="ARBA" id="ARBA00013169"/>
    </source>
</evidence>
<dbReference type="InterPro" id="IPR002303">
    <property type="entry name" value="Valyl-tRNA_ligase"/>
</dbReference>
<evidence type="ECO:0000256" key="3">
    <source>
        <dbReference type="ARBA" id="ARBA00022598"/>
    </source>
</evidence>
<dbReference type="GO" id="GO:0005829">
    <property type="term" value="C:cytosol"/>
    <property type="evidence" value="ECO:0007669"/>
    <property type="project" value="TreeGrafter"/>
</dbReference>
<dbReference type="EC" id="6.1.1.9" evidence="1 9"/>
<dbReference type="NCBIfam" id="NF004349">
    <property type="entry name" value="PRK05729.1"/>
    <property type="match status" value="1"/>
</dbReference>
<evidence type="ECO:0000256" key="10">
    <source>
        <dbReference type="RuleBase" id="RU363035"/>
    </source>
</evidence>
<comment type="catalytic activity">
    <reaction evidence="8">
        <text>tRNA(Val) + L-valine + ATP = L-valyl-tRNA(Val) + AMP + diphosphate</text>
        <dbReference type="Rhea" id="RHEA:10704"/>
        <dbReference type="Rhea" id="RHEA-COMP:9672"/>
        <dbReference type="Rhea" id="RHEA-COMP:9708"/>
        <dbReference type="ChEBI" id="CHEBI:30616"/>
        <dbReference type="ChEBI" id="CHEBI:33019"/>
        <dbReference type="ChEBI" id="CHEBI:57762"/>
        <dbReference type="ChEBI" id="CHEBI:78442"/>
        <dbReference type="ChEBI" id="CHEBI:78537"/>
        <dbReference type="ChEBI" id="CHEBI:456215"/>
        <dbReference type="EC" id="6.1.1.9"/>
    </reaction>
</comment>
<dbReference type="AlphaFoldDB" id="A0A1F5YV84"/>
<dbReference type="InterPro" id="IPR009008">
    <property type="entry name" value="Val/Leu/Ile-tRNA-synth_edit"/>
</dbReference>
<dbReference type="InterPro" id="IPR013155">
    <property type="entry name" value="M/V/L/I-tRNA-synth_anticd-bd"/>
</dbReference>
<comment type="similarity">
    <text evidence="10">Belongs to the class-I aminoacyl-tRNA synthetase family.</text>
</comment>
<evidence type="ECO:0000259" key="11">
    <source>
        <dbReference type="Pfam" id="PF00133"/>
    </source>
</evidence>
<dbReference type="GO" id="GO:0005524">
    <property type="term" value="F:ATP binding"/>
    <property type="evidence" value="ECO:0007669"/>
    <property type="project" value="UniProtKB-KW"/>
</dbReference>
<dbReference type="PROSITE" id="PS00178">
    <property type="entry name" value="AA_TRNA_LIGASE_I"/>
    <property type="match status" value="1"/>
</dbReference>
<comment type="caution">
    <text evidence="13">The sequence shown here is derived from an EMBL/GenBank/DDBJ whole genome shotgun (WGS) entry which is preliminary data.</text>
</comment>
<evidence type="ECO:0000256" key="2">
    <source>
        <dbReference type="ARBA" id="ARBA00022490"/>
    </source>
</evidence>
<evidence type="ECO:0000313" key="13">
    <source>
        <dbReference type="EMBL" id="OGG04120.1"/>
    </source>
</evidence>
<dbReference type="InterPro" id="IPR001412">
    <property type="entry name" value="aa-tRNA-synth_I_CS"/>
</dbReference>